<protein>
    <submittedName>
        <fullName evidence="3">Uncharacterized protein</fullName>
    </submittedName>
</protein>
<comment type="caution">
    <text evidence="3">The sequence shown here is derived from an EMBL/GenBank/DDBJ whole genome shotgun (WGS) entry which is preliminary data.</text>
</comment>
<dbReference type="AlphaFoldDB" id="A0A016WIM5"/>
<feature type="region of interest" description="Disordered" evidence="1">
    <location>
        <begin position="47"/>
        <end position="90"/>
    </location>
</feature>
<feature type="transmembrane region" description="Helical" evidence="2">
    <location>
        <begin position="20"/>
        <end position="42"/>
    </location>
</feature>
<keyword evidence="2" id="KW-1133">Transmembrane helix</keyword>
<evidence type="ECO:0000313" key="4">
    <source>
        <dbReference type="Proteomes" id="UP000024635"/>
    </source>
</evidence>
<dbReference type="Proteomes" id="UP000024635">
    <property type="component" value="Unassembled WGS sequence"/>
</dbReference>
<keyword evidence="2" id="KW-0472">Membrane</keyword>
<gene>
    <name evidence="3" type="primary">Acey_s0646.g1088</name>
    <name evidence="3" type="ORF">Y032_0646g1088</name>
</gene>
<organism evidence="3 4">
    <name type="scientific">Ancylostoma ceylanicum</name>
    <dbReference type="NCBI Taxonomy" id="53326"/>
    <lineage>
        <taxon>Eukaryota</taxon>
        <taxon>Metazoa</taxon>
        <taxon>Ecdysozoa</taxon>
        <taxon>Nematoda</taxon>
        <taxon>Chromadorea</taxon>
        <taxon>Rhabditida</taxon>
        <taxon>Rhabditina</taxon>
        <taxon>Rhabditomorpha</taxon>
        <taxon>Strongyloidea</taxon>
        <taxon>Ancylostomatidae</taxon>
        <taxon>Ancylostomatinae</taxon>
        <taxon>Ancylostoma</taxon>
    </lineage>
</organism>
<proteinExistence type="predicted"/>
<reference evidence="4" key="1">
    <citation type="journal article" date="2015" name="Nat. Genet.">
        <title>The genome and transcriptome of the zoonotic hookworm Ancylostoma ceylanicum identify infection-specific gene families.</title>
        <authorList>
            <person name="Schwarz E.M."/>
            <person name="Hu Y."/>
            <person name="Antoshechkin I."/>
            <person name="Miller M.M."/>
            <person name="Sternberg P.W."/>
            <person name="Aroian R.V."/>
        </authorList>
    </citation>
    <scope>NUCLEOTIDE SEQUENCE</scope>
    <source>
        <strain evidence="4">HY135</strain>
    </source>
</reference>
<dbReference type="EMBL" id="JARK01000246">
    <property type="protein sequence ID" value="EYC39664.1"/>
    <property type="molecule type" value="Genomic_DNA"/>
</dbReference>
<keyword evidence="2" id="KW-0812">Transmembrane</keyword>
<feature type="compositionally biased region" description="Polar residues" evidence="1">
    <location>
        <begin position="80"/>
        <end position="90"/>
    </location>
</feature>
<accession>A0A016WIM5</accession>
<sequence length="90" mass="9995">MAKMKKQWILTKDRFILSLLLGRSMLLLIVAIAICLLLYVYLQQQAAQGDQPEKESVRTAIPGKVSKRGEPPPTAPPQVSALQNSSMDFL</sequence>
<name>A0A016WIM5_9BILA</name>
<keyword evidence="4" id="KW-1185">Reference proteome</keyword>
<evidence type="ECO:0000313" key="3">
    <source>
        <dbReference type="EMBL" id="EYC39664.1"/>
    </source>
</evidence>
<evidence type="ECO:0000256" key="2">
    <source>
        <dbReference type="SAM" id="Phobius"/>
    </source>
</evidence>
<evidence type="ECO:0000256" key="1">
    <source>
        <dbReference type="SAM" id="MobiDB-lite"/>
    </source>
</evidence>